<evidence type="ECO:0000259" key="3">
    <source>
        <dbReference type="Pfam" id="PF02826"/>
    </source>
</evidence>
<protein>
    <submittedName>
        <fullName evidence="4">Glyoxylate/hydroxypyruvate reductase A</fullName>
    </submittedName>
</protein>
<sequence>MRIVIVYGSDKAQAWRDAIAAHLRDAQVDIWQPGFTQPADYAVGWTPPPQFFIDQPRLRAFFSTGAGVEHVLNNPNLPAELPIVRVEDAGMGEQMVDYCRYEVLRWMQRRDDYAAQQAAGIWRPLPASSRDEWPIGVFGLGVLGRQVAKAFAADGFPVNGFSRSSTVGEQNVRLFCEATGSDRFEAFMRASRVLMIFAPLTPSTLNRFDRKALRLLPQGAYVINVARGGLMVDDALLELLDSGHLSGAALDVFHQEPLPRQHRYWTHPKVRITPHTAAVTPIRPAAKQIAEKIRQVANNQPTSGIVERSRGY</sequence>
<evidence type="ECO:0000256" key="2">
    <source>
        <dbReference type="ARBA" id="ARBA00023027"/>
    </source>
</evidence>
<accession>A0ABS1WX43</accession>
<dbReference type="RefSeq" id="WP_203167551.1">
    <property type="nucleotide sequence ID" value="NZ_JAEVLS010000002.1"/>
</dbReference>
<dbReference type="EMBL" id="JAEVLS010000002">
    <property type="protein sequence ID" value="MBM0105512.1"/>
    <property type="molecule type" value="Genomic_DNA"/>
</dbReference>
<evidence type="ECO:0000313" key="4">
    <source>
        <dbReference type="EMBL" id="MBM0105512.1"/>
    </source>
</evidence>
<dbReference type="InterPro" id="IPR006140">
    <property type="entry name" value="D-isomer_DH_NAD-bd"/>
</dbReference>
<dbReference type="Pfam" id="PF02826">
    <property type="entry name" value="2-Hacid_dh_C"/>
    <property type="match status" value="1"/>
</dbReference>
<keyword evidence="1" id="KW-0560">Oxidoreductase</keyword>
<dbReference type="Proteomes" id="UP000661077">
    <property type="component" value="Unassembled WGS sequence"/>
</dbReference>
<keyword evidence="5" id="KW-1185">Reference proteome</keyword>
<comment type="caution">
    <text evidence="4">The sequence shown here is derived from an EMBL/GenBank/DDBJ whole genome shotgun (WGS) entry which is preliminary data.</text>
</comment>
<dbReference type="PROSITE" id="PS00671">
    <property type="entry name" value="D_2_HYDROXYACID_DH_3"/>
    <property type="match status" value="1"/>
</dbReference>
<evidence type="ECO:0000313" key="5">
    <source>
        <dbReference type="Proteomes" id="UP000661077"/>
    </source>
</evidence>
<dbReference type="PANTHER" id="PTHR43333:SF1">
    <property type="entry name" value="D-ISOMER SPECIFIC 2-HYDROXYACID DEHYDROGENASE NAD-BINDING DOMAIN-CONTAINING PROTEIN"/>
    <property type="match status" value="1"/>
</dbReference>
<dbReference type="InterPro" id="IPR029753">
    <property type="entry name" value="D-isomer_DH_CS"/>
</dbReference>
<dbReference type="Gene3D" id="3.40.50.720">
    <property type="entry name" value="NAD(P)-binding Rossmann-like Domain"/>
    <property type="match status" value="2"/>
</dbReference>
<organism evidence="4 5">
    <name type="scientific">Steroidobacter gossypii</name>
    <dbReference type="NCBI Taxonomy" id="2805490"/>
    <lineage>
        <taxon>Bacteria</taxon>
        <taxon>Pseudomonadati</taxon>
        <taxon>Pseudomonadota</taxon>
        <taxon>Gammaproteobacteria</taxon>
        <taxon>Steroidobacterales</taxon>
        <taxon>Steroidobacteraceae</taxon>
        <taxon>Steroidobacter</taxon>
    </lineage>
</organism>
<dbReference type="CDD" id="cd12164">
    <property type="entry name" value="GDH_like_2"/>
    <property type="match status" value="1"/>
</dbReference>
<dbReference type="InterPro" id="IPR036291">
    <property type="entry name" value="NAD(P)-bd_dom_sf"/>
</dbReference>
<name>A0ABS1WX43_9GAMM</name>
<keyword evidence="2" id="KW-0520">NAD</keyword>
<evidence type="ECO:0000256" key="1">
    <source>
        <dbReference type="ARBA" id="ARBA00023002"/>
    </source>
</evidence>
<dbReference type="SUPFAM" id="SSF51735">
    <property type="entry name" value="NAD(P)-binding Rossmann-fold domains"/>
    <property type="match status" value="1"/>
</dbReference>
<reference evidence="4 5" key="1">
    <citation type="journal article" date="2021" name="Int. J. Syst. Evol. Microbiol.">
        <title>Steroidobacter gossypii sp. nov., isolated from soil of cotton cropping field.</title>
        <authorList>
            <person name="Huang R."/>
            <person name="Yang S."/>
            <person name="Zhen C."/>
            <person name="Liu W."/>
        </authorList>
    </citation>
    <scope>NUCLEOTIDE SEQUENCE [LARGE SCALE GENOMIC DNA]</scope>
    <source>
        <strain evidence="4 5">S1-65</strain>
    </source>
</reference>
<gene>
    <name evidence="4" type="ORF">JM946_12170</name>
</gene>
<feature type="domain" description="D-isomer specific 2-hydroxyacid dehydrogenase NAD-binding" evidence="3">
    <location>
        <begin position="103"/>
        <end position="277"/>
    </location>
</feature>
<dbReference type="PANTHER" id="PTHR43333">
    <property type="entry name" value="2-HACID_DH_C DOMAIN-CONTAINING PROTEIN"/>
    <property type="match status" value="1"/>
</dbReference>
<proteinExistence type="predicted"/>